<dbReference type="InterPro" id="IPR012291">
    <property type="entry name" value="CBM2_carb-bd_dom_sf"/>
</dbReference>
<feature type="domain" description="CBM2" evidence="11">
    <location>
        <begin position="370"/>
        <end position="482"/>
    </location>
</feature>
<feature type="compositionally biased region" description="Pro residues" evidence="10">
    <location>
        <begin position="490"/>
        <end position="500"/>
    </location>
</feature>
<dbReference type="SUPFAM" id="SSF49384">
    <property type="entry name" value="Carbohydrate-binding domain"/>
    <property type="match status" value="1"/>
</dbReference>
<evidence type="ECO:0000313" key="13">
    <source>
        <dbReference type="Proteomes" id="UP000283509"/>
    </source>
</evidence>
<dbReference type="PROSITE" id="PS51173">
    <property type="entry name" value="CBM2"/>
    <property type="match status" value="1"/>
</dbReference>
<comment type="caution">
    <text evidence="12">The sequence shown here is derived from an EMBL/GenBank/DDBJ whole genome shotgun (WGS) entry which is preliminary data.</text>
</comment>
<evidence type="ECO:0000256" key="4">
    <source>
        <dbReference type="ARBA" id="ARBA00023001"/>
    </source>
</evidence>
<dbReference type="GO" id="GO:0030245">
    <property type="term" value="P:cellulose catabolic process"/>
    <property type="evidence" value="ECO:0007669"/>
    <property type="project" value="UniProtKB-KW"/>
</dbReference>
<dbReference type="PROSITE" id="PS00698">
    <property type="entry name" value="GH9_3"/>
    <property type="match status" value="1"/>
</dbReference>
<evidence type="ECO:0000259" key="11">
    <source>
        <dbReference type="PROSITE" id="PS51173"/>
    </source>
</evidence>
<evidence type="ECO:0000256" key="6">
    <source>
        <dbReference type="ARBA" id="ARBA00023295"/>
    </source>
</evidence>
<accession>A0A3R7PNH3</accession>
<dbReference type="OrthoDB" id="10257085at2759"/>
<reference evidence="12 13" key="2">
    <citation type="submission" date="2019-01" db="EMBL/GenBank/DDBJ databases">
        <title>The decoding of complex shrimp genome reveals the adaptation for benthos swimmer, frequently molting mechanism and breeding impact on genome.</title>
        <authorList>
            <person name="Sun Y."/>
            <person name="Gao Y."/>
            <person name="Yu Y."/>
        </authorList>
    </citation>
    <scope>NUCLEOTIDE SEQUENCE [LARGE SCALE GENOMIC DNA]</scope>
    <source>
        <tissue evidence="12">Muscle</tissue>
    </source>
</reference>
<keyword evidence="13" id="KW-1185">Reference proteome</keyword>
<dbReference type="InterPro" id="IPR008965">
    <property type="entry name" value="CBM2/CBM3_carb-bd_dom_sf"/>
</dbReference>
<dbReference type="AlphaFoldDB" id="A0A3R7PNH3"/>
<evidence type="ECO:0000256" key="8">
    <source>
        <dbReference type="PROSITE-ProRule" id="PRU10060"/>
    </source>
</evidence>
<evidence type="ECO:0000256" key="9">
    <source>
        <dbReference type="RuleBase" id="RU361166"/>
    </source>
</evidence>
<evidence type="ECO:0000256" key="2">
    <source>
        <dbReference type="ARBA" id="ARBA00007072"/>
    </source>
</evidence>
<dbReference type="InterPro" id="IPR033126">
    <property type="entry name" value="Glyco_hydro_9_Asp/Glu_AS"/>
</dbReference>
<dbReference type="Gene3D" id="1.50.10.10">
    <property type="match status" value="3"/>
</dbReference>
<feature type="compositionally biased region" description="Polar residues" evidence="10">
    <location>
        <begin position="504"/>
        <end position="519"/>
    </location>
</feature>
<dbReference type="EMBL" id="QCYY01001503">
    <property type="protein sequence ID" value="ROT77624.1"/>
    <property type="molecule type" value="Genomic_DNA"/>
</dbReference>
<dbReference type="Pfam" id="PF00553">
    <property type="entry name" value="CBM_2"/>
    <property type="match status" value="1"/>
</dbReference>
<dbReference type="SUPFAM" id="SSF48208">
    <property type="entry name" value="Six-hairpin glycosidases"/>
    <property type="match status" value="2"/>
</dbReference>
<feature type="compositionally biased region" description="Pro residues" evidence="10">
    <location>
        <begin position="354"/>
        <end position="366"/>
    </location>
</feature>
<feature type="active site" evidence="8">
    <location>
        <position position="884"/>
    </location>
</feature>
<comment type="catalytic activity">
    <reaction evidence="1 9">
        <text>Endohydrolysis of (1-&gt;4)-beta-D-glucosidic linkages in cellulose, lichenin and cereal beta-D-glucans.</text>
        <dbReference type="EC" id="3.2.1.4"/>
    </reaction>
</comment>
<dbReference type="InterPro" id="IPR001919">
    <property type="entry name" value="CBD2"/>
</dbReference>
<protein>
    <recommendedName>
        <fullName evidence="9">Endoglucanase</fullName>
        <ecNumber evidence="9">3.2.1.4</ecNumber>
    </recommendedName>
</protein>
<dbReference type="GO" id="GO:0008810">
    <property type="term" value="F:cellulase activity"/>
    <property type="evidence" value="ECO:0007669"/>
    <property type="project" value="UniProtKB-EC"/>
</dbReference>
<evidence type="ECO:0000256" key="5">
    <source>
        <dbReference type="ARBA" id="ARBA00023277"/>
    </source>
</evidence>
<comment type="similarity">
    <text evidence="2 8 9">Belongs to the glycosyl hydrolase 9 (cellulase E) family.</text>
</comment>
<feature type="region of interest" description="Disordered" evidence="10">
    <location>
        <begin position="482"/>
        <end position="524"/>
    </location>
</feature>
<dbReference type="PANTHER" id="PTHR22298">
    <property type="entry name" value="ENDO-1,4-BETA-GLUCANASE"/>
    <property type="match status" value="1"/>
</dbReference>
<keyword evidence="7 8" id="KW-0624">Polysaccharide degradation</keyword>
<dbReference type="Gene3D" id="2.60.40.290">
    <property type="match status" value="1"/>
</dbReference>
<dbReference type="Pfam" id="PF00759">
    <property type="entry name" value="Glyco_hydro_9"/>
    <property type="match status" value="3"/>
</dbReference>
<name>A0A3R7PNH3_PENVA</name>
<keyword evidence="3 8" id="KW-0378">Hydrolase</keyword>
<dbReference type="EC" id="3.2.1.4" evidence="9"/>
<evidence type="ECO:0000256" key="7">
    <source>
        <dbReference type="ARBA" id="ARBA00023326"/>
    </source>
</evidence>
<sequence>MTTVLAWGAIDYGAAYIQAGEMPYMKEAVKWATDYFLKAHVSPTVLYGQVGNGQLDHAFWGRPEDMTMDRPAYKITEANPGSDLVAETSAALAAASILFKDSNPAYSAECLQHSRELYDFANNFRGDYDATIPGVSEFYASYGYYDELAWAAAWLYRATGETSYLTAAKTHFQQLSTTPWEFSWADKTPGVQVLLAQLADEVDKATYVNHLTNFCNDIIDNRQRTPKGLVYLSQWGSLRYAANAVFICLRAADLGINPEKYREFGKQQIHYMLGDTGRSYVVGFGVNPPQRPHHASSSCKPAPATCDWDFHSPDPNPHVLYGALVEALTPTTAALRSLTDCGGVTAAPTTAAPTPAPTSVPTPAPTSAPTTPNTGGGSGSCFRFAKANSWSGNYDGTLYVTIPTDVGSWSIDLQLSSSVNNFQAWTANVAPTSGTSITLTNKNYNGVQTAGATLELGILVTFSGPTPAITAATFNGEMLTGCGATSAPSTPAPTPAPTPASTPESTVNPGTEEPSTQAPGSGCVAPGTSYDYDEVLHKSLLFYEAQRSGDLPASQRVTWRKDSALGDAKDSVTNVQLDLTGGYYDAGDYGKFGYPMSSMTTVLAWGAIDYGAAYIQAGEMPYMKEAVKWATDYFLKAHVSPTVLYGQVGNGQLDHAFWGRPEDMTMDRPAYKITEANPGSDLVAETSAALAAASILFKDSNPAYSAECLQHSRELYDFANNFRGDYDATIPGVSEFYASYGYYDELAWAAAWLYRATDNRQRTPKGLVYLSQWGSLRYAANAVFICLRAADLGINPEKYREFGKQQIHYMLGDTGRSYVVGFGVNPPQRPHHASSSCKPAPATCDWSDFHSPDPNPHVLYGALVGGPDANDWYEDKREDYVKNEVATDYNAGFQSAVAALRSLTDCGA</sequence>
<feature type="active site" evidence="8">
    <location>
        <position position="875"/>
    </location>
</feature>
<feature type="region of interest" description="Disordered" evidence="10">
    <location>
        <begin position="346"/>
        <end position="377"/>
    </location>
</feature>
<keyword evidence="6 8" id="KW-0326">Glycosidase</keyword>
<dbReference type="InterPro" id="IPR012341">
    <property type="entry name" value="6hp_glycosidase-like_sf"/>
</dbReference>
<gene>
    <name evidence="12" type="ORF">C7M84_003734</name>
</gene>
<keyword evidence="5 8" id="KW-0119">Carbohydrate metabolism</keyword>
<proteinExistence type="inferred from homology"/>
<dbReference type="SMART" id="SM00637">
    <property type="entry name" value="CBD_II"/>
    <property type="match status" value="1"/>
</dbReference>
<dbReference type="STRING" id="6689.A0A3R7PNH3"/>
<keyword evidence="4 9" id="KW-0136">Cellulose degradation</keyword>
<dbReference type="Proteomes" id="UP000283509">
    <property type="component" value="Unassembled WGS sequence"/>
</dbReference>
<evidence type="ECO:0000256" key="1">
    <source>
        <dbReference type="ARBA" id="ARBA00000966"/>
    </source>
</evidence>
<dbReference type="InterPro" id="IPR001701">
    <property type="entry name" value="Glyco_hydro_9"/>
</dbReference>
<evidence type="ECO:0000313" key="12">
    <source>
        <dbReference type="EMBL" id="ROT77624.1"/>
    </source>
</evidence>
<dbReference type="GO" id="GO:0030247">
    <property type="term" value="F:polysaccharide binding"/>
    <property type="evidence" value="ECO:0007669"/>
    <property type="project" value="InterPro"/>
</dbReference>
<reference evidence="12 13" key="1">
    <citation type="submission" date="2018-04" db="EMBL/GenBank/DDBJ databases">
        <authorList>
            <person name="Zhang X."/>
            <person name="Yuan J."/>
            <person name="Li F."/>
            <person name="Xiang J."/>
        </authorList>
    </citation>
    <scope>NUCLEOTIDE SEQUENCE [LARGE SCALE GENOMIC DNA]</scope>
    <source>
        <tissue evidence="12">Muscle</tissue>
    </source>
</reference>
<evidence type="ECO:0000256" key="10">
    <source>
        <dbReference type="SAM" id="MobiDB-lite"/>
    </source>
</evidence>
<evidence type="ECO:0000256" key="3">
    <source>
        <dbReference type="ARBA" id="ARBA00022801"/>
    </source>
</evidence>
<dbReference type="InterPro" id="IPR008928">
    <property type="entry name" value="6-hairpin_glycosidase_sf"/>
</dbReference>
<organism evidence="12 13">
    <name type="scientific">Penaeus vannamei</name>
    <name type="common">Whiteleg shrimp</name>
    <name type="synonym">Litopenaeus vannamei</name>
    <dbReference type="NCBI Taxonomy" id="6689"/>
    <lineage>
        <taxon>Eukaryota</taxon>
        <taxon>Metazoa</taxon>
        <taxon>Ecdysozoa</taxon>
        <taxon>Arthropoda</taxon>
        <taxon>Crustacea</taxon>
        <taxon>Multicrustacea</taxon>
        <taxon>Malacostraca</taxon>
        <taxon>Eumalacostraca</taxon>
        <taxon>Eucarida</taxon>
        <taxon>Decapoda</taxon>
        <taxon>Dendrobranchiata</taxon>
        <taxon>Penaeoidea</taxon>
        <taxon>Penaeidae</taxon>
        <taxon>Penaeus</taxon>
    </lineage>
</organism>